<evidence type="ECO:0000313" key="2">
    <source>
        <dbReference type="EMBL" id="RKL67539.1"/>
    </source>
</evidence>
<comment type="caution">
    <text evidence="2">The sequence shown here is derived from an EMBL/GenBank/DDBJ whole genome shotgun (WGS) entry which is preliminary data.</text>
</comment>
<accession>A0A3A9K5L8</accession>
<sequence>MDLRTVRKKLEELAHQSQELKNSYHRLDEMEKKEFKVGYSLDRDVDELAEHLFEWSETQFERNK</sequence>
<evidence type="ECO:0000256" key="1">
    <source>
        <dbReference type="SAM" id="Coils"/>
    </source>
</evidence>
<dbReference type="RefSeq" id="WP_110935297.1">
    <property type="nucleotide sequence ID" value="NZ_KZ614146.1"/>
</dbReference>
<protein>
    <submittedName>
        <fullName evidence="2">Uncharacterized protein</fullName>
    </submittedName>
</protein>
<dbReference type="EMBL" id="PDOE01000003">
    <property type="protein sequence ID" value="RKL67539.1"/>
    <property type="molecule type" value="Genomic_DNA"/>
</dbReference>
<reference evidence="2 3" key="1">
    <citation type="submission" date="2017-10" db="EMBL/GenBank/DDBJ databases">
        <title>Bacillus sp. nov., a halophilic bacterium isolated from a Keqin Lake.</title>
        <authorList>
            <person name="Wang H."/>
        </authorList>
    </citation>
    <scope>NUCLEOTIDE SEQUENCE [LARGE SCALE GENOMIC DNA]</scope>
    <source>
        <strain evidence="2 3">KCTC 13187</strain>
    </source>
</reference>
<dbReference type="Proteomes" id="UP000281498">
    <property type="component" value="Unassembled WGS sequence"/>
</dbReference>
<dbReference type="AlphaFoldDB" id="A0A3A9K5L8"/>
<evidence type="ECO:0000313" key="3">
    <source>
        <dbReference type="Proteomes" id="UP000281498"/>
    </source>
</evidence>
<organism evidence="2 3">
    <name type="scientific">Salipaludibacillus neizhouensis</name>
    <dbReference type="NCBI Taxonomy" id="885475"/>
    <lineage>
        <taxon>Bacteria</taxon>
        <taxon>Bacillati</taxon>
        <taxon>Bacillota</taxon>
        <taxon>Bacilli</taxon>
        <taxon>Bacillales</taxon>
        <taxon>Bacillaceae</taxon>
    </lineage>
</organism>
<dbReference type="OrthoDB" id="2915169at2"/>
<gene>
    <name evidence="2" type="ORF">CR203_09320</name>
</gene>
<feature type="coiled-coil region" evidence="1">
    <location>
        <begin position="3"/>
        <end position="33"/>
    </location>
</feature>
<keyword evidence="3" id="KW-1185">Reference proteome</keyword>
<name>A0A3A9K5L8_9BACI</name>
<keyword evidence="1" id="KW-0175">Coiled coil</keyword>
<proteinExistence type="predicted"/>